<dbReference type="InterPro" id="IPR004125">
    <property type="entry name" value="Signal_recog_particle_SRP54_M"/>
</dbReference>
<dbReference type="InterPro" id="IPR027417">
    <property type="entry name" value="P-loop_NTPase"/>
</dbReference>
<feature type="domain" description="AAA+ ATPase" evidence="11">
    <location>
        <begin position="100"/>
        <end position="247"/>
    </location>
</feature>
<dbReference type="CDD" id="cd18539">
    <property type="entry name" value="SRP_G"/>
    <property type="match status" value="1"/>
</dbReference>
<dbReference type="Pfam" id="PF02978">
    <property type="entry name" value="SRP_SPB"/>
    <property type="match status" value="1"/>
</dbReference>
<evidence type="ECO:0000313" key="14">
    <source>
        <dbReference type="EMBL" id="MEF2965257.1"/>
    </source>
</evidence>
<dbReference type="Gene3D" id="1.20.120.140">
    <property type="entry name" value="Signal recognition particle SRP54, nucleotide-binding domain"/>
    <property type="match status" value="1"/>
</dbReference>
<dbReference type="Proteomes" id="UP001306950">
    <property type="component" value="Unassembled WGS sequence"/>
</dbReference>
<dbReference type="InterPro" id="IPR004780">
    <property type="entry name" value="SRP"/>
</dbReference>
<evidence type="ECO:0000259" key="11">
    <source>
        <dbReference type="SMART" id="SM00382"/>
    </source>
</evidence>
<evidence type="ECO:0000256" key="1">
    <source>
        <dbReference type="ARBA" id="ARBA00005450"/>
    </source>
</evidence>
<dbReference type="SMART" id="SM00962">
    <property type="entry name" value="SRP54"/>
    <property type="match status" value="1"/>
</dbReference>
<evidence type="ECO:0000256" key="10">
    <source>
        <dbReference type="SAM" id="MobiDB-lite"/>
    </source>
</evidence>
<dbReference type="InterPro" id="IPR013822">
    <property type="entry name" value="Signal_recog_particl_SRP54_hlx"/>
</dbReference>
<evidence type="ECO:0000259" key="12">
    <source>
        <dbReference type="SMART" id="SM00962"/>
    </source>
</evidence>
<feature type="binding site" evidence="9">
    <location>
        <begin position="108"/>
        <end position="115"/>
    </location>
    <ligand>
        <name>GTP</name>
        <dbReference type="ChEBI" id="CHEBI:37565"/>
    </ligand>
</feature>
<sequence>MAFEGLTNRLQSVFSKLRGKGKVSEDDVNEAMREVRLALLEADVNFKVVKDFIAKVKEKAVGSEVMESFTPGMVIIDIVNKELTELMGGSQAKLAKSNRPPTVVLMAGLQGAGKTTTSAKLAKLLLKGNHRPLLVAGDIYRPAAIKQLQVLGEQIKVPVFTLPEGNSPVEIARQALQHAKDNGNDYLLIDTAGRLHVDDELMEELRQIHEVTKPDEVLLVVDAMTGQDAVNVADSFNKQLELTGVVLTKLDGDTRGGAALSVKAVTGCPIKFAALGEKIDALEPFHPERMASRILGMGDMLSLIEKAQSNIDAEKAKEMERKMRNAEFTFDDFLEQMDQVKKLGPIDQIMDMIPGMGKMKQMKDIKVDEKQMGRVEAIVHSMTKEEKQNPDMINHSRRKRIAAGSGTTLADVNRLIKQFDEMRRMMKQFSDMMGPKGKGSKMMKQLGKAGKGMRFPFR</sequence>
<comment type="subcellular location">
    <subcellularLocation>
        <location evidence="9">Cytoplasm</location>
    </subcellularLocation>
    <text evidence="9">The SRP-RNC complex is targeted to the cytoplasmic membrane.</text>
</comment>
<dbReference type="Gene3D" id="1.10.260.30">
    <property type="entry name" value="Signal recognition particle, SRP54 subunit, M-domain"/>
    <property type="match status" value="1"/>
</dbReference>
<dbReference type="RefSeq" id="WP_331845492.1">
    <property type="nucleotide sequence ID" value="NZ_JAZHPZ010000002.1"/>
</dbReference>
<keyword evidence="3 9" id="KW-0378">Hydrolase</keyword>
<proteinExistence type="inferred from homology"/>
<keyword evidence="9" id="KW-0963">Cytoplasm</keyword>
<dbReference type="PANTHER" id="PTHR11564:SF5">
    <property type="entry name" value="SIGNAL RECOGNITION PARTICLE SUBUNIT SRP54"/>
    <property type="match status" value="1"/>
</dbReference>
<dbReference type="Pfam" id="PF00448">
    <property type="entry name" value="SRP54"/>
    <property type="match status" value="1"/>
</dbReference>
<evidence type="ECO:0000256" key="2">
    <source>
        <dbReference type="ARBA" id="ARBA00022741"/>
    </source>
</evidence>
<dbReference type="EMBL" id="JAZHPZ010000002">
    <property type="protein sequence ID" value="MEF2965257.1"/>
    <property type="molecule type" value="Genomic_DNA"/>
</dbReference>
<name>A0ABU7VNB7_9BACL</name>
<dbReference type="InterPro" id="IPR036891">
    <property type="entry name" value="Signal_recog_part_SRP54_M_sf"/>
</dbReference>
<dbReference type="PANTHER" id="PTHR11564">
    <property type="entry name" value="SIGNAL RECOGNITION PARTICLE 54K PROTEIN SRP54"/>
    <property type="match status" value="1"/>
</dbReference>
<evidence type="ECO:0000256" key="4">
    <source>
        <dbReference type="ARBA" id="ARBA00022884"/>
    </source>
</evidence>
<accession>A0ABU7VNB7</accession>
<dbReference type="InterPro" id="IPR000897">
    <property type="entry name" value="SRP54_GTPase_dom"/>
</dbReference>
<evidence type="ECO:0000256" key="3">
    <source>
        <dbReference type="ARBA" id="ARBA00022801"/>
    </source>
</evidence>
<dbReference type="InterPro" id="IPR003593">
    <property type="entry name" value="AAA+_ATPase"/>
</dbReference>
<evidence type="ECO:0000256" key="9">
    <source>
        <dbReference type="HAMAP-Rule" id="MF_00306"/>
    </source>
</evidence>
<comment type="caution">
    <text evidence="14">The sequence shown here is derived from an EMBL/GenBank/DDBJ whole genome shotgun (WGS) entry which is preliminary data.</text>
</comment>
<evidence type="ECO:0000259" key="13">
    <source>
        <dbReference type="SMART" id="SM00963"/>
    </source>
</evidence>
<keyword evidence="7 9" id="KW-0687">Ribonucleoprotein</keyword>
<organism evidence="14 15">
    <name type="scientific">Paenibacillus haidiansis</name>
    <dbReference type="NCBI Taxonomy" id="1574488"/>
    <lineage>
        <taxon>Bacteria</taxon>
        <taxon>Bacillati</taxon>
        <taxon>Bacillota</taxon>
        <taxon>Bacilli</taxon>
        <taxon>Bacillales</taxon>
        <taxon>Paenibacillaceae</taxon>
        <taxon>Paenibacillus</taxon>
    </lineage>
</organism>
<comment type="subunit">
    <text evidence="9">Part of the signal recognition particle protein translocation system, which is composed of SRP and FtsY.</text>
</comment>
<gene>
    <name evidence="9 14" type="primary">ffh</name>
    <name evidence="14" type="ORF">V3851_05375</name>
</gene>
<keyword evidence="6 9" id="KW-0733">Signal recognition particle</keyword>
<keyword evidence="2 9" id="KW-0547">Nucleotide-binding</keyword>
<dbReference type="Pfam" id="PF02881">
    <property type="entry name" value="SRP54_N"/>
    <property type="match status" value="1"/>
</dbReference>
<feature type="binding site" evidence="9">
    <location>
        <begin position="248"/>
        <end position="251"/>
    </location>
    <ligand>
        <name>GTP</name>
        <dbReference type="ChEBI" id="CHEBI:37565"/>
    </ligand>
</feature>
<feature type="region of interest" description="Disordered" evidence="10">
    <location>
        <begin position="431"/>
        <end position="458"/>
    </location>
</feature>
<keyword evidence="15" id="KW-1185">Reference proteome</keyword>
<protein>
    <recommendedName>
        <fullName evidence="9">Signal recognition particle protein</fullName>
        <ecNumber evidence="9">3.6.5.4</ecNumber>
    </recommendedName>
    <alternativeName>
        <fullName evidence="9">Fifty-four homolog</fullName>
    </alternativeName>
</protein>
<keyword evidence="4 9" id="KW-0694">RNA-binding</keyword>
<comment type="similarity">
    <text evidence="1 9">Belongs to the GTP-binding SRP family. SRP54 subfamily.</text>
</comment>
<comment type="domain">
    <text evidence="9">Composed of three domains: the N-terminal N domain, which is responsible for interactions with the ribosome, the central G domain, which binds GTP, and the C-terminal M domain, which binds the RNA and the signal sequence of the RNC.</text>
</comment>
<evidence type="ECO:0000256" key="6">
    <source>
        <dbReference type="ARBA" id="ARBA00023135"/>
    </source>
</evidence>
<dbReference type="SMART" id="SM00382">
    <property type="entry name" value="AAA"/>
    <property type="match status" value="1"/>
</dbReference>
<comment type="catalytic activity">
    <reaction evidence="8 9">
        <text>GTP + H2O = GDP + phosphate + H(+)</text>
        <dbReference type="Rhea" id="RHEA:19669"/>
        <dbReference type="ChEBI" id="CHEBI:15377"/>
        <dbReference type="ChEBI" id="CHEBI:15378"/>
        <dbReference type="ChEBI" id="CHEBI:37565"/>
        <dbReference type="ChEBI" id="CHEBI:43474"/>
        <dbReference type="ChEBI" id="CHEBI:58189"/>
        <dbReference type="EC" id="3.6.5.4"/>
    </reaction>
</comment>
<dbReference type="SMART" id="SM00963">
    <property type="entry name" value="SRP54_N"/>
    <property type="match status" value="1"/>
</dbReference>
<dbReference type="NCBIfam" id="TIGR00959">
    <property type="entry name" value="ffh"/>
    <property type="match status" value="1"/>
</dbReference>
<comment type="function">
    <text evidence="9">Involved in targeting and insertion of nascent membrane proteins into the cytoplasmic membrane. Binds to the hydrophobic signal sequence of the ribosome-nascent chain (RNC) as it emerges from the ribosomes. The SRP-RNC complex is then targeted to the cytoplasmic membrane where it interacts with the SRP receptor FtsY.</text>
</comment>
<dbReference type="InterPro" id="IPR042101">
    <property type="entry name" value="SRP54_N_sf"/>
</dbReference>
<evidence type="ECO:0000256" key="8">
    <source>
        <dbReference type="ARBA" id="ARBA00048027"/>
    </source>
</evidence>
<feature type="domain" description="SRP54-type proteins GTP-binding" evidence="12">
    <location>
        <begin position="101"/>
        <end position="296"/>
    </location>
</feature>
<evidence type="ECO:0000256" key="5">
    <source>
        <dbReference type="ARBA" id="ARBA00023134"/>
    </source>
</evidence>
<reference evidence="14 15" key="1">
    <citation type="submission" date="2024-02" db="EMBL/GenBank/DDBJ databases">
        <title>A nitrogen-fixing paenibacillus bacterium.</title>
        <authorList>
            <person name="Zhang W.L."/>
            <person name="Chen S.F."/>
        </authorList>
    </citation>
    <scope>NUCLEOTIDE SEQUENCE [LARGE SCALE GENOMIC DNA]</scope>
    <source>
        <strain evidence="14 15">M1</strain>
    </source>
</reference>
<dbReference type="HAMAP" id="MF_00306">
    <property type="entry name" value="SRP54"/>
    <property type="match status" value="1"/>
</dbReference>
<feature type="binding site" evidence="9">
    <location>
        <begin position="190"/>
        <end position="194"/>
    </location>
    <ligand>
        <name>GTP</name>
        <dbReference type="ChEBI" id="CHEBI:37565"/>
    </ligand>
</feature>
<feature type="compositionally biased region" description="Low complexity" evidence="10">
    <location>
        <begin position="432"/>
        <end position="444"/>
    </location>
</feature>
<dbReference type="SUPFAM" id="SSF52540">
    <property type="entry name" value="P-loop containing nucleoside triphosphate hydrolases"/>
    <property type="match status" value="1"/>
</dbReference>
<dbReference type="EC" id="3.6.5.4" evidence="9"/>
<evidence type="ECO:0000313" key="15">
    <source>
        <dbReference type="Proteomes" id="UP001306950"/>
    </source>
</evidence>
<dbReference type="InterPro" id="IPR022941">
    <property type="entry name" value="SRP54"/>
</dbReference>
<dbReference type="SUPFAM" id="SSF47446">
    <property type="entry name" value="Signal peptide-binding domain"/>
    <property type="match status" value="1"/>
</dbReference>
<keyword evidence="5 9" id="KW-0342">GTP-binding</keyword>
<feature type="domain" description="Signal recognition particle SRP54 helical bundle" evidence="13">
    <location>
        <begin position="2"/>
        <end position="87"/>
    </location>
</feature>
<evidence type="ECO:0000256" key="7">
    <source>
        <dbReference type="ARBA" id="ARBA00023274"/>
    </source>
</evidence>
<dbReference type="Gene3D" id="3.40.50.300">
    <property type="entry name" value="P-loop containing nucleotide triphosphate hydrolases"/>
    <property type="match status" value="1"/>
</dbReference>